<accession>A0A0C5VDE4</accession>
<dbReference type="HOGENOM" id="CLU_013772_4_1_6"/>
<dbReference type="GO" id="GO:0016787">
    <property type="term" value="F:hydrolase activity"/>
    <property type="evidence" value="ECO:0007669"/>
    <property type="project" value="UniProtKB-KW"/>
</dbReference>
<evidence type="ECO:0000313" key="9">
    <source>
        <dbReference type="Proteomes" id="UP000032266"/>
    </source>
</evidence>
<dbReference type="STRING" id="1445510.YC6258_00184"/>
<evidence type="ECO:0000259" key="7">
    <source>
        <dbReference type="Pfam" id="PF05840"/>
    </source>
</evidence>
<reference evidence="8 9" key="1">
    <citation type="submission" date="2014-01" db="EMBL/GenBank/DDBJ databases">
        <title>Full genme sequencing of cellulolytic bacterium Gynuella sunshinyii YC6258T gen. nov., sp. nov.</title>
        <authorList>
            <person name="Khan H."/>
            <person name="Chung E.J."/>
            <person name="Chung Y.R."/>
        </authorList>
    </citation>
    <scope>NUCLEOTIDE SEQUENCE [LARGE SCALE GENOMIC DNA]</scope>
    <source>
        <strain evidence="8 9">YC6258</strain>
    </source>
</reference>
<sequence length="606" mass="70562">MYMSPYWLNEAEKASSAFGLLQKDVFQHWQDLVLEHGNHPGTPYGDANQRIIWLKEKQKWGSLNLLLCDDSSIENWAAYQASYFKRRWTVRGQVDPDDMKFAEYLGIEAREMLALINGSAFWQLVESHLKEFPLEPSDVVPSSDFENWIEEVRWRIRVLKRLCNPRWWLRRARAEKSRLIEEMKRLFGHVHASREIYLSSLSFEYWKKRQSANLKTLQETEIENDLGQRFTLAELFYKSNSNPAIRRIEMMTRIAGTEKLAKSLGYKATFITITAPSAFHPYSYRKSKKGRKFSFKNKRYEGFTVREAQQYLAGRWAVIRAELHRNEIDYFGIRVVEPHHDGCPHWHLLLFSDTAGLSSIEQVITEKSLNLYAGEPGAQKRRVKVERIKEGLNPKTGKEYSAVGYIAKYISKAIDGRGIEKDLFDNDAATSAQRIRAWASIHGIRQFQFLGGIKATWWRELRRFAGRFMSFDESGKLAFDERAAFMYARDCRPELMHLIAAIRDMEVEADASVAYCDLAIKIRSGELQLKTLTTAHGHEYADKRTGEITRFDQWARLNQYGELQPTVKGLWFLSGRSGCAESVITHEHEWHVLPGRKKHTDLEMWH</sequence>
<keyword evidence="5" id="KW-0255">Endonuclease</keyword>
<dbReference type="InterPro" id="IPR008766">
    <property type="entry name" value="Replication_gene_A-like"/>
</dbReference>
<keyword evidence="3" id="KW-0235">DNA replication</keyword>
<evidence type="ECO:0000256" key="4">
    <source>
        <dbReference type="ARBA" id="ARBA00022722"/>
    </source>
</evidence>
<protein>
    <recommendedName>
        <fullName evidence="7">Replication gene A protein-like domain-containing protein</fullName>
    </recommendedName>
</protein>
<keyword evidence="4" id="KW-0540">Nuclease</keyword>
<evidence type="ECO:0000256" key="1">
    <source>
        <dbReference type="ARBA" id="ARBA00003293"/>
    </source>
</evidence>
<dbReference type="OrthoDB" id="5568266at2"/>
<evidence type="ECO:0000313" key="8">
    <source>
        <dbReference type="EMBL" id="AJQ92236.1"/>
    </source>
</evidence>
<name>A0A0C5VDE4_9GAMM</name>
<dbReference type="GO" id="GO:0006260">
    <property type="term" value="P:DNA replication"/>
    <property type="evidence" value="ECO:0007669"/>
    <property type="project" value="UniProtKB-KW"/>
</dbReference>
<evidence type="ECO:0000256" key="5">
    <source>
        <dbReference type="ARBA" id="ARBA00022759"/>
    </source>
</evidence>
<evidence type="ECO:0000256" key="3">
    <source>
        <dbReference type="ARBA" id="ARBA00022705"/>
    </source>
</evidence>
<dbReference type="EMBL" id="CP007142">
    <property type="protein sequence ID" value="AJQ92236.1"/>
    <property type="molecule type" value="Genomic_DNA"/>
</dbReference>
<evidence type="ECO:0000256" key="6">
    <source>
        <dbReference type="ARBA" id="ARBA00022801"/>
    </source>
</evidence>
<proteinExistence type="inferred from homology"/>
<dbReference type="Pfam" id="PF05840">
    <property type="entry name" value="Phage_GPA"/>
    <property type="match status" value="1"/>
</dbReference>
<dbReference type="PATRIC" id="fig|1445510.3.peg.178"/>
<comment type="similarity">
    <text evidence="2">Belongs to the phage GPA family.</text>
</comment>
<dbReference type="KEGG" id="gsn:YC6258_00184"/>
<organism evidence="8 9">
    <name type="scientific">Gynuella sunshinyii YC6258</name>
    <dbReference type="NCBI Taxonomy" id="1445510"/>
    <lineage>
        <taxon>Bacteria</taxon>
        <taxon>Pseudomonadati</taxon>
        <taxon>Pseudomonadota</taxon>
        <taxon>Gammaproteobacteria</taxon>
        <taxon>Oceanospirillales</taxon>
        <taxon>Saccharospirillaceae</taxon>
        <taxon>Gynuella</taxon>
    </lineage>
</organism>
<evidence type="ECO:0000256" key="2">
    <source>
        <dbReference type="ARBA" id="ARBA00009260"/>
    </source>
</evidence>
<keyword evidence="9" id="KW-1185">Reference proteome</keyword>
<dbReference type="Proteomes" id="UP000032266">
    <property type="component" value="Chromosome"/>
</dbReference>
<gene>
    <name evidence="8" type="ORF">YC6258_00184</name>
</gene>
<dbReference type="GO" id="GO:0004519">
    <property type="term" value="F:endonuclease activity"/>
    <property type="evidence" value="ECO:0007669"/>
    <property type="project" value="UniProtKB-KW"/>
</dbReference>
<dbReference type="AlphaFoldDB" id="A0A0C5VDE4"/>
<keyword evidence="6" id="KW-0378">Hydrolase</keyword>
<feature type="domain" description="Replication gene A protein-like" evidence="7">
    <location>
        <begin position="159"/>
        <end position="417"/>
    </location>
</feature>
<comment type="function">
    <text evidence="1">Possible endonuclease which induces a single-strand cut and initiates DNA replication.</text>
</comment>